<comment type="caution">
    <text evidence="3">The sequence shown here is derived from an EMBL/GenBank/DDBJ whole genome shotgun (WGS) entry which is preliminary data.</text>
</comment>
<accession>A0ABW3V1Y3</accession>
<comment type="similarity">
    <text evidence="1">Belongs to the SIP oxidoreductase family.</text>
</comment>
<name>A0ABW3V1Y3_9HYPH</name>
<dbReference type="InterPro" id="IPR013113">
    <property type="entry name" value="SIP_FAD-bd"/>
</dbReference>
<gene>
    <name evidence="3" type="ORF">ACFQ35_05295</name>
</gene>
<dbReference type="InterPro" id="IPR014543">
    <property type="entry name" value="UCP028291"/>
</dbReference>
<evidence type="ECO:0000313" key="4">
    <source>
        <dbReference type="Proteomes" id="UP001597263"/>
    </source>
</evidence>
<dbReference type="PROSITE" id="PS51384">
    <property type="entry name" value="FAD_FR"/>
    <property type="match status" value="1"/>
</dbReference>
<evidence type="ECO:0000313" key="3">
    <source>
        <dbReference type="EMBL" id="MFD1226566.1"/>
    </source>
</evidence>
<dbReference type="Gene3D" id="3.40.50.80">
    <property type="entry name" value="Nucleotide-binding domain of ferredoxin-NADP reductase (FNR) module"/>
    <property type="match status" value="1"/>
</dbReference>
<dbReference type="PANTHER" id="PTHR30157">
    <property type="entry name" value="FERRIC REDUCTASE, NADPH-DEPENDENT"/>
    <property type="match status" value="1"/>
</dbReference>
<organism evidence="3 4">
    <name type="scientific">Pseudochrobactrum kiredjianiae</name>
    <dbReference type="NCBI Taxonomy" id="386305"/>
    <lineage>
        <taxon>Bacteria</taxon>
        <taxon>Pseudomonadati</taxon>
        <taxon>Pseudomonadota</taxon>
        <taxon>Alphaproteobacteria</taxon>
        <taxon>Hyphomicrobiales</taxon>
        <taxon>Brucellaceae</taxon>
        <taxon>Pseudochrobactrum</taxon>
    </lineage>
</organism>
<dbReference type="Gene3D" id="2.40.30.10">
    <property type="entry name" value="Translation factors"/>
    <property type="match status" value="1"/>
</dbReference>
<dbReference type="InterPro" id="IPR017938">
    <property type="entry name" value="Riboflavin_synthase-like_b-brl"/>
</dbReference>
<proteinExistence type="inferred from homology"/>
<reference evidence="4" key="1">
    <citation type="journal article" date="2019" name="Int. J. Syst. Evol. Microbiol.">
        <title>The Global Catalogue of Microorganisms (GCM) 10K type strain sequencing project: providing services to taxonomists for standard genome sequencing and annotation.</title>
        <authorList>
            <consortium name="The Broad Institute Genomics Platform"/>
            <consortium name="The Broad Institute Genome Sequencing Center for Infectious Disease"/>
            <person name="Wu L."/>
            <person name="Ma J."/>
        </authorList>
    </citation>
    <scope>NUCLEOTIDE SEQUENCE [LARGE SCALE GENOMIC DNA]</scope>
    <source>
        <strain evidence="4">CCUG 49584</strain>
    </source>
</reference>
<dbReference type="Pfam" id="PF08021">
    <property type="entry name" value="FAD_binding_9"/>
    <property type="match status" value="1"/>
</dbReference>
<dbReference type="InterPro" id="IPR017927">
    <property type="entry name" value="FAD-bd_FR_type"/>
</dbReference>
<dbReference type="InterPro" id="IPR039261">
    <property type="entry name" value="FNR_nucleotide-bd"/>
</dbReference>
<dbReference type="RefSeq" id="WP_374807229.1">
    <property type="nucleotide sequence ID" value="NZ_JBHEEF010000019.1"/>
</dbReference>
<evidence type="ECO:0000259" key="2">
    <source>
        <dbReference type="PROSITE" id="PS51384"/>
    </source>
</evidence>
<protein>
    <submittedName>
        <fullName evidence="3">DUF2218 domain-containing protein</fullName>
    </submittedName>
</protein>
<feature type="domain" description="FAD-binding FR-type" evidence="2">
    <location>
        <begin position="105"/>
        <end position="230"/>
    </location>
</feature>
<dbReference type="SUPFAM" id="SSF63380">
    <property type="entry name" value="Riboflavin synthase domain-like"/>
    <property type="match status" value="1"/>
</dbReference>
<dbReference type="Gene3D" id="3.30.310.50">
    <property type="entry name" value="Alpha-D-phosphohexomutase, C-terminal domain"/>
    <property type="match status" value="1"/>
</dbReference>
<dbReference type="InterPro" id="IPR039374">
    <property type="entry name" value="SIP_fam"/>
</dbReference>
<dbReference type="CDD" id="cd06193">
    <property type="entry name" value="siderophore_interacting"/>
    <property type="match status" value="1"/>
</dbReference>
<keyword evidence="4" id="KW-1185">Reference proteome</keyword>
<dbReference type="InterPro" id="IPR007037">
    <property type="entry name" value="SIP_rossman_dom"/>
</dbReference>
<dbReference type="Proteomes" id="UP001597263">
    <property type="component" value="Unassembled WGS sequence"/>
</dbReference>
<dbReference type="Pfam" id="PF04954">
    <property type="entry name" value="SIP"/>
    <property type="match status" value="1"/>
</dbReference>
<dbReference type="PANTHER" id="PTHR30157:SF0">
    <property type="entry name" value="NADPH-DEPENDENT FERRIC-CHELATE REDUCTASE"/>
    <property type="match status" value="1"/>
</dbReference>
<evidence type="ECO:0000256" key="1">
    <source>
        <dbReference type="ARBA" id="ARBA00035644"/>
    </source>
</evidence>
<dbReference type="EMBL" id="JBHTMA010000029">
    <property type="protein sequence ID" value="MFD1226566.1"/>
    <property type="molecule type" value="Genomic_DNA"/>
</dbReference>
<dbReference type="Pfam" id="PF09981">
    <property type="entry name" value="DUF2218"/>
    <property type="match status" value="1"/>
</dbReference>
<sequence>MKEFIAQTRFELLDAEHVLTLVCAHMIEHDAEVEMRGETRILRFLDTQADLTCEGNEVLIDVRSKTIEGIYFTRMALTSHILEFSEHKIPLFEWTGDGETIVRPPNFQILEVVGCRNITPHMRRIAFKTENIARFTSMDALHLNILVQHPDRTEPQWPTVGSNGLVHWEEPQTRPVFRKYTVRSLDIHTGIMEIDFVLHDDAGPGSALAEEIKVGDQVGVMGPGGGGLAEADWYLFAGDETALPAIGRMLEHLPETARGIAVIEVADQHEIQPLTTYSSVEIRWLLRDGQAAGTTSKLGNAVRNIALPDDGLAIYVWAGCEYETFRTIRSYLRTECGLKKHEHLVVSYWRRGEGAE</sequence>